<dbReference type="EMBL" id="FNIN01000007">
    <property type="protein sequence ID" value="SDN79259.1"/>
    <property type="molecule type" value="Genomic_DNA"/>
</dbReference>
<feature type="repeat" description="TPR" evidence="3">
    <location>
        <begin position="38"/>
        <end position="71"/>
    </location>
</feature>
<name>A0A1H0EAA2_9BACT</name>
<keyword evidence="6" id="KW-1185">Reference proteome</keyword>
<dbReference type="AlphaFoldDB" id="A0A1H0EAA2"/>
<gene>
    <name evidence="5" type="ORF">SAMN04488516_10736</name>
</gene>
<dbReference type="SMART" id="SM00028">
    <property type="entry name" value="TPR"/>
    <property type="match status" value="2"/>
</dbReference>
<accession>A0A1H0EAA2</accession>
<feature type="domain" description="SLH" evidence="4">
    <location>
        <begin position="261"/>
        <end position="326"/>
    </location>
</feature>
<dbReference type="STRING" id="206665.SAMN04488516_10736"/>
<proteinExistence type="predicted"/>
<dbReference type="PROSITE" id="PS50005">
    <property type="entry name" value="TPR"/>
    <property type="match status" value="1"/>
</dbReference>
<dbReference type="InterPro" id="IPR013105">
    <property type="entry name" value="TPR_2"/>
</dbReference>
<dbReference type="PROSITE" id="PS51272">
    <property type="entry name" value="SLH"/>
    <property type="match status" value="1"/>
</dbReference>
<evidence type="ECO:0000313" key="6">
    <source>
        <dbReference type="Proteomes" id="UP000199602"/>
    </source>
</evidence>
<reference evidence="5 6" key="1">
    <citation type="submission" date="2016-10" db="EMBL/GenBank/DDBJ databases">
        <authorList>
            <person name="de Groot N.N."/>
        </authorList>
    </citation>
    <scope>NUCLEOTIDE SEQUENCE [LARGE SCALE GENOMIC DNA]</scope>
    <source>
        <strain evidence="5 6">DSM 15269</strain>
    </source>
</reference>
<evidence type="ECO:0000313" key="5">
    <source>
        <dbReference type="EMBL" id="SDN79259.1"/>
    </source>
</evidence>
<dbReference type="SUPFAM" id="SSF48452">
    <property type="entry name" value="TPR-like"/>
    <property type="match status" value="1"/>
</dbReference>
<organism evidence="5 6">
    <name type="scientific">Desulfonauticus submarinus</name>
    <dbReference type="NCBI Taxonomy" id="206665"/>
    <lineage>
        <taxon>Bacteria</taxon>
        <taxon>Pseudomonadati</taxon>
        <taxon>Thermodesulfobacteriota</taxon>
        <taxon>Desulfovibrionia</taxon>
        <taxon>Desulfovibrionales</taxon>
        <taxon>Desulfonauticaceae</taxon>
        <taxon>Desulfonauticus</taxon>
    </lineage>
</organism>
<dbReference type="Gene3D" id="1.25.40.10">
    <property type="entry name" value="Tetratricopeptide repeat domain"/>
    <property type="match status" value="1"/>
</dbReference>
<dbReference type="InterPro" id="IPR019734">
    <property type="entry name" value="TPR_rpt"/>
</dbReference>
<dbReference type="Proteomes" id="UP000199602">
    <property type="component" value="Unassembled WGS sequence"/>
</dbReference>
<keyword evidence="1" id="KW-0677">Repeat</keyword>
<evidence type="ECO:0000256" key="3">
    <source>
        <dbReference type="PROSITE-ProRule" id="PRU00339"/>
    </source>
</evidence>
<protein>
    <submittedName>
        <fullName evidence="5">S-layer homology domain-containing protein</fullName>
    </submittedName>
</protein>
<dbReference type="InterPro" id="IPR001119">
    <property type="entry name" value="SLH_dom"/>
</dbReference>
<evidence type="ECO:0000256" key="1">
    <source>
        <dbReference type="ARBA" id="ARBA00022737"/>
    </source>
</evidence>
<dbReference type="InterPro" id="IPR011990">
    <property type="entry name" value="TPR-like_helical_dom_sf"/>
</dbReference>
<dbReference type="Pfam" id="PF07719">
    <property type="entry name" value="TPR_2"/>
    <property type="match status" value="1"/>
</dbReference>
<sequence>MKGMFFKRIAFFSLVGVFLILGACAQKGRAPQGVMDNPEHHFEQGLNYLDQEKFDLAREEFDQALSLDPEYGPALAGKGYLLVIKGDDDGFKLIKKGERKAKGKEEKLNSLCLEIRGYIAFRKLKKLSASKLISKAKEVFEKAKLVDSKNPAIYFYMGEAYLYGLDFPNAERMYAQVKALGKGYEDKADERWQLVQKANRAAPESKLGKEIVLLDKLTRADMAGLLIEELNVERFYKRTQKAEKRGFVAPKGIQMSFEDLYKKIRVLDVDNHPLKNDIYLVIDLGVKGLQPYPDHTFRPNEHVTKVEMALLFEDIIIRATGNDRLASEFIGQESTIPDIPSTHYAFNAVMLCTTRGLLTTDLRTGEFHPEEPVSGVDAVLAIKKLKNMLRVF</sequence>
<evidence type="ECO:0000259" key="4">
    <source>
        <dbReference type="PROSITE" id="PS51272"/>
    </source>
</evidence>
<evidence type="ECO:0000256" key="2">
    <source>
        <dbReference type="ARBA" id="ARBA00022803"/>
    </source>
</evidence>
<dbReference type="PROSITE" id="PS51257">
    <property type="entry name" value="PROKAR_LIPOPROTEIN"/>
    <property type="match status" value="1"/>
</dbReference>
<keyword evidence="2 3" id="KW-0802">TPR repeat</keyword>